<comment type="caution">
    <text evidence="2">The sequence shown here is derived from an EMBL/GenBank/DDBJ whole genome shotgun (WGS) entry which is preliminary data.</text>
</comment>
<dbReference type="InterPro" id="IPR027417">
    <property type="entry name" value="P-loop_NTPase"/>
</dbReference>
<organism evidence="2 3">
    <name type="scientific">Clostridium muellerianum</name>
    <dbReference type="NCBI Taxonomy" id="2716538"/>
    <lineage>
        <taxon>Bacteria</taxon>
        <taxon>Bacillati</taxon>
        <taxon>Bacillota</taxon>
        <taxon>Clostridia</taxon>
        <taxon>Eubacteriales</taxon>
        <taxon>Clostridiaceae</taxon>
        <taxon>Clostridium</taxon>
    </lineage>
</organism>
<dbReference type="Gene3D" id="3.40.50.300">
    <property type="entry name" value="P-loop containing nucleotide triphosphate hydrolases"/>
    <property type="match status" value="1"/>
</dbReference>
<dbReference type="SUPFAM" id="SSF48452">
    <property type="entry name" value="TPR-like"/>
    <property type="match status" value="1"/>
</dbReference>
<dbReference type="Proteomes" id="UP000537131">
    <property type="component" value="Unassembled WGS sequence"/>
</dbReference>
<name>A0A7Y0EKN8_9CLOT</name>
<dbReference type="InterPro" id="IPR012340">
    <property type="entry name" value="NA-bd_OB-fold"/>
</dbReference>
<feature type="domain" description="NB-ARC" evidence="1">
    <location>
        <begin position="183"/>
        <end position="323"/>
    </location>
</feature>
<gene>
    <name evidence="2" type="ORF">HBE96_21860</name>
</gene>
<dbReference type="EMBL" id="JABBNI010000063">
    <property type="protein sequence ID" value="NMM65233.1"/>
    <property type="molecule type" value="Genomic_DNA"/>
</dbReference>
<reference evidence="2 3" key="1">
    <citation type="submission" date="2020-06" db="EMBL/GenBank/DDBJ databases">
        <title>Complete Genome Sequence of Clostridium muelleri sp. nov. P21T, an Acid-Alcohol Producing Acetogen Isolated from Old Hay.</title>
        <authorList>
            <person name="Duncan K.E."/>
            <person name="Tanner R.S."/>
        </authorList>
    </citation>
    <scope>NUCLEOTIDE SEQUENCE [LARGE SCALE GENOMIC DNA]</scope>
    <source>
        <strain evidence="2 3">P21</strain>
    </source>
</reference>
<proteinExistence type="predicted"/>
<accession>A0A7Y0EKN8</accession>
<dbReference type="RefSeq" id="WP_169299814.1">
    <property type="nucleotide sequence ID" value="NZ_JABBNI010000063.1"/>
</dbReference>
<dbReference type="Pfam" id="PF00931">
    <property type="entry name" value="NB-ARC"/>
    <property type="match status" value="1"/>
</dbReference>
<evidence type="ECO:0000259" key="1">
    <source>
        <dbReference type="Pfam" id="PF00931"/>
    </source>
</evidence>
<keyword evidence="3" id="KW-1185">Reference proteome</keyword>
<dbReference type="InterPro" id="IPR011990">
    <property type="entry name" value="TPR-like_helical_dom_sf"/>
</dbReference>
<dbReference type="SUPFAM" id="SSF52540">
    <property type="entry name" value="P-loop containing nucleoside triphosphate hydrolases"/>
    <property type="match status" value="1"/>
</dbReference>
<sequence>MKLNLSNRIVMFSICTAIEYDLKNFILGKTMEIDFTPKMIEKCELRSKNTKKIEKNEEILNYLDLGDYVNIISEKPMKYSINNDKSKKLKEYFFKIIPIRNRVMHTKPLELGDKAILIEVMNTLNREIDWINWKEVQHVKITLDEDPSKLLINEYNRQIDYDSKILHNLPEPEFDDTGYIGRKKDVEEIIKLINNKKNQIISIIGNGGIGKTAIVVKALYELIENNSNRFEAIIWISLKTKTLSKGEFIEIKDAIIDVEDVYKNLCKGTVVSDKFSPKENILQFMENFPVLLVLDNLETINTEEMNQFFKDIPEKSKVLITSRLGIGELEYRYKLEGMCKKDSITYFRELSQYYGLDMHKRSDDEIAELTKNKLYNNPLSIKWFMSGIYNGVTEQQLLCQKEKLIEFCMSNVYNKLSDVSKEILQIFLIEDKSLTLGAIDFFMETDEINLKKSINELIGTNMITLKAGKYHLNDMARDYLTLYFSPSNLIVKKVFSKRKKLNEILQEVRIRCENDAYSPKAIFANTDDENRRLASYYLINSLEYSSKGKWDYAFAEIDKAQIISPEYFEIYKIRAFIMAEKGEGFLAINNYKTALLKTETDKEKAIVLYLFAVFYTIKLANYDEALKCIDEALQLDSSSYQLQLEKSRILMMIGNYDSAEEILINLKDVKKEFSLKDLNIYSCRCGELYRRKAEKLETRDYRNKLLYYKDAMREIEQLEQVDKKTLVVITNILKDIAYLFFYNEAMEYMNEILMKYSNQLRSLNHNNIKKIVEIIDGHKQEIPSELYKTIKKYIHNYSYDANNIEDNNKGVVVYIRDYYGFIANKNNKSIYFKVNNAYSGILIGDYVKFRTYDGFKGIGACDIQKI</sequence>
<dbReference type="SUPFAM" id="SSF50249">
    <property type="entry name" value="Nucleic acid-binding proteins"/>
    <property type="match status" value="1"/>
</dbReference>
<dbReference type="InterPro" id="IPR002182">
    <property type="entry name" value="NB-ARC"/>
</dbReference>
<protein>
    <submittedName>
        <fullName evidence="2">AAA family ATPase</fullName>
    </submittedName>
</protein>
<dbReference type="AlphaFoldDB" id="A0A7Y0EKN8"/>
<dbReference type="GO" id="GO:0043531">
    <property type="term" value="F:ADP binding"/>
    <property type="evidence" value="ECO:0007669"/>
    <property type="project" value="InterPro"/>
</dbReference>
<evidence type="ECO:0000313" key="2">
    <source>
        <dbReference type="EMBL" id="NMM65233.1"/>
    </source>
</evidence>
<dbReference type="Gene3D" id="1.25.40.10">
    <property type="entry name" value="Tetratricopeptide repeat domain"/>
    <property type="match status" value="1"/>
</dbReference>
<evidence type="ECO:0000313" key="3">
    <source>
        <dbReference type="Proteomes" id="UP000537131"/>
    </source>
</evidence>